<evidence type="ECO:0000256" key="5">
    <source>
        <dbReference type="ARBA" id="ARBA00023237"/>
    </source>
</evidence>
<name>A0A4P6P9E1_9GAMM</name>
<dbReference type="InterPro" id="IPR032831">
    <property type="entry name" value="LptM_cons"/>
</dbReference>
<dbReference type="RefSeq" id="WP_130602148.1">
    <property type="nucleotide sequence ID" value="NZ_CP034759.1"/>
</dbReference>
<organism evidence="9 10">
    <name type="scientific">Litorilituus sediminis</name>
    <dbReference type="NCBI Taxonomy" id="718192"/>
    <lineage>
        <taxon>Bacteria</taxon>
        <taxon>Pseudomonadati</taxon>
        <taxon>Pseudomonadota</taxon>
        <taxon>Gammaproteobacteria</taxon>
        <taxon>Alteromonadales</taxon>
        <taxon>Colwelliaceae</taxon>
        <taxon>Litorilituus</taxon>
    </lineage>
</organism>
<dbReference type="NCBIfam" id="NF047847">
    <property type="entry name" value="SS_mature_LptM"/>
    <property type="match status" value="1"/>
</dbReference>
<keyword evidence="6" id="KW-0449">Lipoprotein</keyword>
<evidence type="ECO:0000256" key="2">
    <source>
        <dbReference type="ARBA" id="ARBA00022729"/>
    </source>
</evidence>
<sequence length="70" mass="7428">MAKTRIMQKSTAQFFSFPVVLLCLVASLCISACGAKGPLYQTPEPAAEPVQESEPANDDKANQADSVSKP</sequence>
<feature type="region of interest" description="Disordered" evidence="7">
    <location>
        <begin position="41"/>
        <end position="70"/>
    </location>
</feature>
<evidence type="ECO:0000313" key="9">
    <source>
        <dbReference type="EMBL" id="QBG36212.1"/>
    </source>
</evidence>
<keyword evidence="10" id="KW-1185">Reference proteome</keyword>
<evidence type="ECO:0000256" key="4">
    <source>
        <dbReference type="ARBA" id="ARBA00023139"/>
    </source>
</evidence>
<keyword evidence="4" id="KW-0564">Palmitate</keyword>
<accession>A0A4P6P9E1</accession>
<protein>
    <recommendedName>
        <fullName evidence="11">Lipoprotein</fullName>
    </recommendedName>
</protein>
<evidence type="ECO:0000256" key="6">
    <source>
        <dbReference type="ARBA" id="ARBA00023288"/>
    </source>
</evidence>
<evidence type="ECO:0008006" key="11">
    <source>
        <dbReference type="Google" id="ProtNLM"/>
    </source>
</evidence>
<keyword evidence="5" id="KW-0998">Cell outer membrane</keyword>
<gene>
    <name evidence="9" type="ORF">EMK97_11050</name>
</gene>
<evidence type="ECO:0000313" key="10">
    <source>
        <dbReference type="Proteomes" id="UP000290244"/>
    </source>
</evidence>
<reference evidence="9 10" key="1">
    <citation type="submission" date="2018-12" db="EMBL/GenBank/DDBJ databases">
        <title>Complete genome of Litorilituus sediminis.</title>
        <authorList>
            <person name="Liu A."/>
            <person name="Rong J."/>
        </authorList>
    </citation>
    <scope>NUCLEOTIDE SEQUENCE [LARGE SCALE GENOMIC DNA]</scope>
    <source>
        <strain evidence="9 10">JCM 17549</strain>
    </source>
</reference>
<evidence type="ECO:0000256" key="3">
    <source>
        <dbReference type="ARBA" id="ARBA00023136"/>
    </source>
</evidence>
<dbReference type="Proteomes" id="UP000290244">
    <property type="component" value="Chromosome"/>
</dbReference>
<feature type="signal peptide" evidence="8">
    <location>
        <begin position="1"/>
        <end position="35"/>
    </location>
</feature>
<dbReference type="OrthoDB" id="6228589at2"/>
<evidence type="ECO:0000256" key="1">
    <source>
        <dbReference type="ARBA" id="ARBA00004459"/>
    </source>
</evidence>
<proteinExistence type="predicted"/>
<evidence type="ECO:0000256" key="7">
    <source>
        <dbReference type="SAM" id="MobiDB-lite"/>
    </source>
</evidence>
<dbReference type="KEGG" id="lsd:EMK97_11050"/>
<evidence type="ECO:0000256" key="8">
    <source>
        <dbReference type="SAM" id="SignalP"/>
    </source>
</evidence>
<feature type="chain" id="PRO_5020272514" description="Lipoprotein" evidence="8">
    <location>
        <begin position="36"/>
        <end position="70"/>
    </location>
</feature>
<dbReference type="AlphaFoldDB" id="A0A4P6P9E1"/>
<comment type="subcellular location">
    <subcellularLocation>
        <location evidence="1">Cell outer membrane</location>
        <topology evidence="1">Lipid-anchor</topology>
    </subcellularLocation>
</comment>
<keyword evidence="3" id="KW-0472">Membrane</keyword>
<keyword evidence="2 8" id="KW-0732">Signal</keyword>
<dbReference type="EMBL" id="CP034759">
    <property type="protein sequence ID" value="QBG36212.1"/>
    <property type="molecule type" value="Genomic_DNA"/>
</dbReference>